<evidence type="ECO:0000313" key="2">
    <source>
        <dbReference type="EMBL" id="MPL73723.1"/>
    </source>
</evidence>
<dbReference type="EMBL" id="VSSQ01000075">
    <property type="protein sequence ID" value="MPL73723.1"/>
    <property type="molecule type" value="Genomic_DNA"/>
</dbReference>
<accession>A0A644U478</accession>
<gene>
    <name evidence="2" type="ORF">SDC9_19529</name>
</gene>
<protein>
    <submittedName>
        <fullName evidence="2">Uncharacterized protein</fullName>
    </submittedName>
</protein>
<evidence type="ECO:0000256" key="1">
    <source>
        <dbReference type="SAM" id="MobiDB-lite"/>
    </source>
</evidence>
<dbReference type="AlphaFoldDB" id="A0A644U478"/>
<organism evidence="2">
    <name type="scientific">bioreactor metagenome</name>
    <dbReference type="NCBI Taxonomy" id="1076179"/>
    <lineage>
        <taxon>unclassified sequences</taxon>
        <taxon>metagenomes</taxon>
        <taxon>ecological metagenomes</taxon>
    </lineage>
</organism>
<sequence length="253" mass="27463">MQRFPPVRFSLLKGKIITVACGGPARAVDVGAVEEDLPLQRGFQHRLRRGLDIERLAGEPQMLFHRCDRQPHQHGNIGRGLAVGHPFQHLALASRQRPVCGDEGHRRDPQMGDRVHHHQLAAIALPDLVDIALPQAGLGAQADAGAGPARSVDEGDRIARAHPVPVIDVEHMQFRRRQQTGADALLDPAPGAGADILGGPAHHRRMHEQPAAQEFIQVGLVMVRQDQRVLKPAKPGPGAERGEGIDQPVETVL</sequence>
<proteinExistence type="predicted"/>
<comment type="caution">
    <text evidence="2">The sequence shown here is derived from an EMBL/GenBank/DDBJ whole genome shotgun (WGS) entry which is preliminary data.</text>
</comment>
<feature type="region of interest" description="Disordered" evidence="1">
    <location>
        <begin position="230"/>
        <end position="253"/>
    </location>
</feature>
<reference evidence="2" key="1">
    <citation type="submission" date="2019-08" db="EMBL/GenBank/DDBJ databases">
        <authorList>
            <person name="Kucharzyk K."/>
            <person name="Murdoch R.W."/>
            <person name="Higgins S."/>
            <person name="Loffler F."/>
        </authorList>
    </citation>
    <scope>NUCLEOTIDE SEQUENCE</scope>
</reference>
<name>A0A644U478_9ZZZZ</name>